<dbReference type="Proteomes" id="UP000199766">
    <property type="component" value="Unassembled WGS sequence"/>
</dbReference>
<accession>A0A1H9NTC6</accession>
<dbReference type="RefSeq" id="WP_091457744.1">
    <property type="nucleotide sequence ID" value="NZ_FOGD01000007.1"/>
</dbReference>
<dbReference type="EMBL" id="FOGD01000007">
    <property type="protein sequence ID" value="SER38915.1"/>
    <property type="molecule type" value="Genomic_DNA"/>
</dbReference>
<keyword evidence="2" id="KW-1185">Reference proteome</keyword>
<evidence type="ECO:0008006" key="3">
    <source>
        <dbReference type="Google" id="ProtNLM"/>
    </source>
</evidence>
<name>A0A1H9NTC6_9BURK</name>
<dbReference type="AlphaFoldDB" id="A0A1H9NTC6"/>
<evidence type="ECO:0000313" key="2">
    <source>
        <dbReference type="Proteomes" id="UP000199766"/>
    </source>
</evidence>
<reference evidence="1 2" key="1">
    <citation type="submission" date="2016-10" db="EMBL/GenBank/DDBJ databases">
        <authorList>
            <person name="de Groot N.N."/>
        </authorList>
    </citation>
    <scope>NUCLEOTIDE SEQUENCE [LARGE SCALE GENOMIC DNA]</scope>
    <source>
        <strain evidence="1 2">ATCC 35958</strain>
    </source>
</reference>
<organism evidence="1 2">
    <name type="scientific">Giesbergeria anulus</name>
    <dbReference type="NCBI Taxonomy" id="180197"/>
    <lineage>
        <taxon>Bacteria</taxon>
        <taxon>Pseudomonadati</taxon>
        <taxon>Pseudomonadota</taxon>
        <taxon>Betaproteobacteria</taxon>
        <taxon>Burkholderiales</taxon>
        <taxon>Comamonadaceae</taxon>
        <taxon>Giesbergeria</taxon>
    </lineage>
</organism>
<sequence>MMKAIVSGHVHGLPEIRHDKNNQPFALVKVWLPLTPQSKCQLFVSAIAFADGPYHEILALKTDDAVSIVGEMKISIWKAADKKAYPSLEMVAYKVLSMPSVFMTKNF</sequence>
<dbReference type="STRING" id="180197.SAMN02982919_02328"/>
<dbReference type="OrthoDB" id="8813484at2"/>
<gene>
    <name evidence="1" type="ORF">SAMN02982919_02328</name>
</gene>
<proteinExistence type="predicted"/>
<evidence type="ECO:0000313" key="1">
    <source>
        <dbReference type="EMBL" id="SER38915.1"/>
    </source>
</evidence>
<protein>
    <recommendedName>
        <fullName evidence="3">Single-strand binding protein family protein</fullName>
    </recommendedName>
</protein>